<comment type="caution">
    <text evidence="1">The sequence shown here is derived from an EMBL/GenBank/DDBJ whole genome shotgun (WGS) entry which is preliminary data.</text>
</comment>
<proteinExistence type="predicted"/>
<keyword evidence="2" id="KW-1185">Reference proteome</keyword>
<dbReference type="InterPro" id="IPR011050">
    <property type="entry name" value="Pectin_lyase_fold/virulence"/>
</dbReference>
<sequence length="492" mass="53894">MNRIRRNLLGLMALSPLLGDKGAMFGLVSDSVASLRTKPQGFEYVPGNIFGSAVSGKARHNIDLEREFHLMYLSDTGEQGDLLDIWVDPIDGSDSNSGSIHSPVKTVRHAVRIAHGTVWLKSGRYTEQFDVRHTDRQMRNGQSRALMIKGSGGPVLFVGPGQQPSEMTWVLNGAVWEATPAGGETVEVILFIDGGHEKPIQYKTSEVELASCDSGWHQNSRTKKIFVRYEGRDLTLSKDKLEIFYVSSGNIVLGAKLFLSGITFRGGPQFNIWYQNGMRPIFYAKDCVFEYLQGANVATQGAICFTQNCVSRRALVNDGFNYYDSIADGDIPGGIPTQALEIDNSAIENGVPECVGFVNFPSNQYRNKQGSSGHETTLICRINGLYEGNYGQNIADTGINSRTWMVGTELRSPRNGLAEDGAQIGYPNLWAEGITWLDTVTSTGPYSTDGLYVRSGPCRIYRCSFSGTAANTFQEPGALIAEYDALAKVIKA</sequence>
<dbReference type="RefSeq" id="WP_147251612.1">
    <property type="nucleotide sequence ID" value="NZ_JACCEU010000003.1"/>
</dbReference>
<dbReference type="Proteomes" id="UP000253628">
    <property type="component" value="Unassembled WGS sequence"/>
</dbReference>
<dbReference type="AlphaFoldDB" id="A0A366HAD7"/>
<evidence type="ECO:0008006" key="3">
    <source>
        <dbReference type="Google" id="ProtNLM"/>
    </source>
</evidence>
<evidence type="ECO:0000313" key="1">
    <source>
        <dbReference type="EMBL" id="RBP39269.1"/>
    </source>
</evidence>
<evidence type="ECO:0000313" key="2">
    <source>
        <dbReference type="Proteomes" id="UP000253628"/>
    </source>
</evidence>
<name>A0A366HAD7_9BURK</name>
<accession>A0A366HAD7</accession>
<dbReference type="EMBL" id="QNRQ01000005">
    <property type="protein sequence ID" value="RBP39269.1"/>
    <property type="molecule type" value="Genomic_DNA"/>
</dbReference>
<gene>
    <name evidence="1" type="ORF">DFR37_10560</name>
</gene>
<reference evidence="1 2" key="1">
    <citation type="submission" date="2018-06" db="EMBL/GenBank/DDBJ databases">
        <title>Genomic Encyclopedia of Type Strains, Phase IV (KMG-IV): sequencing the most valuable type-strain genomes for metagenomic binning, comparative biology and taxonomic classification.</title>
        <authorList>
            <person name="Goeker M."/>
        </authorList>
    </citation>
    <scope>NUCLEOTIDE SEQUENCE [LARGE SCALE GENOMIC DNA]</scope>
    <source>
        <strain evidence="1 2">DSM 25520</strain>
    </source>
</reference>
<dbReference type="OrthoDB" id="9808066at2"/>
<dbReference type="InterPro" id="IPR012334">
    <property type="entry name" value="Pectin_lyas_fold"/>
</dbReference>
<dbReference type="SUPFAM" id="SSF51126">
    <property type="entry name" value="Pectin lyase-like"/>
    <property type="match status" value="1"/>
</dbReference>
<dbReference type="Gene3D" id="2.160.20.10">
    <property type="entry name" value="Single-stranded right-handed beta-helix, Pectin lyase-like"/>
    <property type="match status" value="1"/>
</dbReference>
<organism evidence="1 2">
    <name type="scientific">Eoetvoesiella caeni</name>
    <dbReference type="NCBI Taxonomy" id="645616"/>
    <lineage>
        <taxon>Bacteria</taxon>
        <taxon>Pseudomonadati</taxon>
        <taxon>Pseudomonadota</taxon>
        <taxon>Betaproteobacteria</taxon>
        <taxon>Burkholderiales</taxon>
        <taxon>Alcaligenaceae</taxon>
        <taxon>Eoetvoesiella</taxon>
    </lineage>
</organism>
<protein>
    <recommendedName>
        <fullName evidence="3">DUF1565 domain-containing protein</fullName>
    </recommendedName>
</protein>